<evidence type="ECO:0000313" key="3">
    <source>
        <dbReference type="Proteomes" id="UP000504636"/>
    </source>
</evidence>
<feature type="region of interest" description="Disordered" evidence="1">
    <location>
        <begin position="176"/>
        <end position="219"/>
    </location>
</feature>
<gene>
    <name evidence="2 4" type="ORF">BDZ99DRAFT_481313</name>
</gene>
<proteinExistence type="predicted"/>
<reference evidence="2 4" key="1">
    <citation type="journal article" date="2020" name="Stud. Mycol.">
        <title>101 Dothideomycetes genomes: a test case for predicting lifestyles and emergence of pathogens.</title>
        <authorList>
            <person name="Haridas S."/>
            <person name="Albert R."/>
            <person name="Binder M."/>
            <person name="Bloem J."/>
            <person name="Labutti K."/>
            <person name="Salamov A."/>
            <person name="Andreopoulos B."/>
            <person name="Baker S."/>
            <person name="Barry K."/>
            <person name="Bills G."/>
            <person name="Bluhm B."/>
            <person name="Cannon C."/>
            <person name="Castanera R."/>
            <person name="Culley D."/>
            <person name="Daum C."/>
            <person name="Ezra D."/>
            <person name="Gonzalez J."/>
            <person name="Henrissat B."/>
            <person name="Kuo A."/>
            <person name="Liang C."/>
            <person name="Lipzen A."/>
            <person name="Lutzoni F."/>
            <person name="Magnuson J."/>
            <person name="Mondo S."/>
            <person name="Nolan M."/>
            <person name="Ohm R."/>
            <person name="Pangilinan J."/>
            <person name="Park H.-J."/>
            <person name="Ramirez L."/>
            <person name="Alfaro M."/>
            <person name="Sun H."/>
            <person name="Tritt A."/>
            <person name="Yoshinaga Y."/>
            <person name="Zwiers L.-H."/>
            <person name="Turgeon B."/>
            <person name="Goodwin S."/>
            <person name="Spatafora J."/>
            <person name="Crous P."/>
            <person name="Grigoriev I."/>
        </authorList>
    </citation>
    <scope>NUCLEOTIDE SEQUENCE</scope>
    <source>
        <strain evidence="2 4">CBS 304.34</strain>
    </source>
</reference>
<feature type="region of interest" description="Disordered" evidence="1">
    <location>
        <begin position="27"/>
        <end position="64"/>
    </location>
</feature>
<dbReference type="EMBL" id="MU003714">
    <property type="protein sequence ID" value="KAF2804132.1"/>
    <property type="molecule type" value="Genomic_DNA"/>
</dbReference>
<dbReference type="RefSeq" id="XP_033571096.1">
    <property type="nucleotide sequence ID" value="XM_033722393.1"/>
</dbReference>
<keyword evidence="3" id="KW-1185">Reference proteome</keyword>
<evidence type="ECO:0000313" key="4">
    <source>
        <dbReference type="RefSeq" id="XP_033571096.1"/>
    </source>
</evidence>
<feature type="region of interest" description="Disordered" evidence="1">
    <location>
        <begin position="231"/>
        <end position="257"/>
    </location>
</feature>
<reference evidence="4" key="3">
    <citation type="submission" date="2025-04" db="UniProtKB">
        <authorList>
            <consortium name="RefSeq"/>
        </authorList>
    </citation>
    <scope>IDENTIFICATION</scope>
    <source>
        <strain evidence="4">CBS 304.34</strain>
    </source>
</reference>
<accession>A0A6A6Y5R4</accession>
<organism evidence="2">
    <name type="scientific">Mytilinidion resinicola</name>
    <dbReference type="NCBI Taxonomy" id="574789"/>
    <lineage>
        <taxon>Eukaryota</taxon>
        <taxon>Fungi</taxon>
        <taxon>Dikarya</taxon>
        <taxon>Ascomycota</taxon>
        <taxon>Pezizomycotina</taxon>
        <taxon>Dothideomycetes</taxon>
        <taxon>Pleosporomycetidae</taxon>
        <taxon>Mytilinidiales</taxon>
        <taxon>Mytilinidiaceae</taxon>
        <taxon>Mytilinidion</taxon>
    </lineage>
</organism>
<dbReference type="AlphaFoldDB" id="A0A6A6Y5R4"/>
<protein>
    <submittedName>
        <fullName evidence="2 4">Uncharacterized protein</fullName>
    </submittedName>
</protein>
<evidence type="ECO:0000256" key="1">
    <source>
        <dbReference type="SAM" id="MobiDB-lite"/>
    </source>
</evidence>
<name>A0A6A6Y5R4_9PEZI</name>
<feature type="compositionally biased region" description="Basic and acidic residues" evidence="1">
    <location>
        <begin position="29"/>
        <end position="64"/>
    </location>
</feature>
<dbReference type="Proteomes" id="UP000504636">
    <property type="component" value="Unplaced"/>
</dbReference>
<feature type="compositionally biased region" description="Basic and acidic residues" evidence="1">
    <location>
        <begin position="237"/>
        <end position="249"/>
    </location>
</feature>
<sequence>MDLEEIRAKALTESRRAGELVSSRADFAPARRTEDNEALEDRLTRGEITEEELERQRLPESRVERDARALGWTPMRPDGQRMPAAAPAKPAVAAPTRPAVVLAGAWAQGAPKAVVPAPVPTRAQSGAPLRAPTRPAVQACSLGGAGIGDDIGRMSRGHILLEVQWPRSLQSSSAMGRACQCPEGGEASAEPQSAVAGGHPEYRSAPGECGEAGDPEDERNPAYHVQRFTQRASGNGRVEEIYHDDDRDYSGGVNLNQ</sequence>
<evidence type="ECO:0000313" key="2">
    <source>
        <dbReference type="EMBL" id="KAF2804132.1"/>
    </source>
</evidence>
<reference evidence="4" key="2">
    <citation type="submission" date="2020-04" db="EMBL/GenBank/DDBJ databases">
        <authorList>
            <consortium name="NCBI Genome Project"/>
        </authorList>
    </citation>
    <scope>NUCLEOTIDE SEQUENCE</scope>
    <source>
        <strain evidence="4">CBS 304.34</strain>
    </source>
</reference>
<dbReference type="GeneID" id="54463286"/>